<dbReference type="EMBL" id="BHEO01000008">
    <property type="protein sequence ID" value="GBU06223.1"/>
    <property type="molecule type" value="Genomic_DNA"/>
</dbReference>
<evidence type="ECO:0000313" key="2">
    <source>
        <dbReference type="EMBL" id="GBU06223.1"/>
    </source>
</evidence>
<dbReference type="Pfam" id="PF13416">
    <property type="entry name" value="SBP_bac_8"/>
    <property type="match status" value="1"/>
</dbReference>
<reference evidence="3 4" key="2">
    <citation type="submission" date="2019-03" db="EMBL/GenBank/DDBJ databases">
        <title>Genomic Encyclopedia of Type Strains, Phase IV (KMG-IV): sequencing the most valuable type-strain genomes for metagenomic binning, comparative biology and taxonomic classification.</title>
        <authorList>
            <person name="Goeker M."/>
        </authorList>
    </citation>
    <scope>NUCLEOTIDE SEQUENCE [LARGE SCALE GENOMIC DNA]</scope>
    <source>
        <strain evidence="3 4">DSM 103426</strain>
    </source>
</reference>
<dbReference type="Proteomes" id="UP000294613">
    <property type="component" value="Unassembled WGS sequence"/>
</dbReference>
<dbReference type="InterPro" id="IPR006059">
    <property type="entry name" value="SBP"/>
</dbReference>
<proteinExistence type="predicted"/>
<reference evidence="2 5" key="1">
    <citation type="journal article" date="2018" name="Int. J. Syst. Evol. Microbiol.">
        <title>Draft Genome Sequence of Faecalimonas umbilicata JCM 30896T, an Acetate-Producing Bacterium Isolated from Human Feces.</title>
        <authorList>
            <person name="Sakamoto M."/>
            <person name="Ikeyama N."/>
            <person name="Yuki M."/>
            <person name="Ohkuma M."/>
        </authorList>
    </citation>
    <scope>NUCLEOTIDE SEQUENCE [LARGE SCALE GENOMIC DNA]</scope>
    <source>
        <strain evidence="2 5">EGH7</strain>
    </source>
</reference>
<sequence>MKKMKARVISTALAVAMGTTVLAGCGDSKEAKGTAKEKKENAEAVLEFYHGYYHEESEWPAAKVMRDIYEEFAKSHADGKVKFKPIAVENRDDIVSSQVAGGSFPDLVDCGTAVPQAAIAQDLVLDMKPYIDENNLKDAVGLNYTQNDIDGHIYSVHDQMESRGMWYNQEILDQAGVTLEDLSTWDGYEAAMEKVRALGGDTYGYAAGQGSIIMFNAMLASTEEGRELLESEMTQETIESKTFEEAFKRVAKMDQANGSDHTVEDLGNVMDDFNKKGTMAVLPNGVWNASGIDESMVEKIQPTIFPENVALSSAGSGLTISSGLSAEEEKLALEFIKYMTSEEVQSKIFTEVQANPCNTTLDLNKLAEESGNAATIKLAEACTLVNDAEYIAEDLNYVWGSDVRTSMINALMECAVSGTDIDSRFEQLQKELTALIG</sequence>
<dbReference type="EMBL" id="SLZV01000004">
    <property type="protein sequence ID" value="TCS69272.1"/>
    <property type="molecule type" value="Genomic_DNA"/>
</dbReference>
<dbReference type="PANTHER" id="PTHR43649:SF12">
    <property type="entry name" value="DIACETYLCHITOBIOSE BINDING PROTEIN DASA"/>
    <property type="match status" value="1"/>
</dbReference>
<evidence type="ECO:0000313" key="3">
    <source>
        <dbReference type="EMBL" id="TCS69272.1"/>
    </source>
</evidence>
<evidence type="ECO:0000313" key="4">
    <source>
        <dbReference type="Proteomes" id="UP000294613"/>
    </source>
</evidence>
<dbReference type="InterPro" id="IPR050490">
    <property type="entry name" value="Bact_solute-bd_prot1"/>
</dbReference>
<dbReference type="PANTHER" id="PTHR43649">
    <property type="entry name" value="ARABINOSE-BINDING PROTEIN-RELATED"/>
    <property type="match status" value="1"/>
</dbReference>
<accession>A0A4R3JTJ2</accession>
<feature type="chain" id="PRO_5020750960" evidence="1">
    <location>
        <begin position="24"/>
        <end position="437"/>
    </location>
</feature>
<comment type="caution">
    <text evidence="3">The sequence shown here is derived from an EMBL/GenBank/DDBJ whole genome shotgun (WGS) entry which is preliminary data.</text>
</comment>
<dbReference type="RefSeq" id="WP_116442254.1">
    <property type="nucleotide sequence ID" value="NZ_BHEO01000008.1"/>
</dbReference>
<gene>
    <name evidence="3" type="ORF">EDD74_10427</name>
    <name evidence="2" type="ORF">FAEUMB_27640</name>
</gene>
<evidence type="ECO:0000256" key="1">
    <source>
        <dbReference type="SAM" id="SignalP"/>
    </source>
</evidence>
<protein>
    <submittedName>
        <fullName evidence="3">Carbohydrate ABC transporter substrate-binding protein (CUT1 family)</fullName>
    </submittedName>
    <submittedName>
        <fullName evidence="2">Sugar ABC transporter substrate-binding protein</fullName>
    </submittedName>
</protein>
<keyword evidence="5" id="KW-1185">Reference proteome</keyword>
<dbReference type="Proteomes" id="UP000702954">
    <property type="component" value="Unassembled WGS sequence"/>
</dbReference>
<keyword evidence="1" id="KW-0732">Signal</keyword>
<feature type="signal peptide" evidence="1">
    <location>
        <begin position="1"/>
        <end position="23"/>
    </location>
</feature>
<dbReference type="SUPFAM" id="SSF53850">
    <property type="entry name" value="Periplasmic binding protein-like II"/>
    <property type="match status" value="1"/>
</dbReference>
<organism evidence="3 4">
    <name type="scientific">Faecalimonas umbilicata</name>
    <dbReference type="NCBI Taxonomy" id="1912855"/>
    <lineage>
        <taxon>Bacteria</taxon>
        <taxon>Bacillati</taxon>
        <taxon>Bacillota</taxon>
        <taxon>Clostridia</taxon>
        <taxon>Lachnospirales</taxon>
        <taxon>Lachnospiraceae</taxon>
        <taxon>Faecalimonas</taxon>
    </lineage>
</organism>
<dbReference type="AlphaFoldDB" id="A0A4R3JTJ2"/>
<name>A0A4R3JTJ2_9FIRM</name>
<dbReference type="Gene3D" id="3.40.190.10">
    <property type="entry name" value="Periplasmic binding protein-like II"/>
    <property type="match status" value="2"/>
</dbReference>
<evidence type="ECO:0000313" key="5">
    <source>
        <dbReference type="Proteomes" id="UP000702954"/>
    </source>
</evidence>
<dbReference type="PROSITE" id="PS51257">
    <property type="entry name" value="PROKAR_LIPOPROTEIN"/>
    <property type="match status" value="1"/>
</dbReference>